<organism evidence="6 7">
    <name type="scientific">Rhodococcus ruber</name>
    <dbReference type="NCBI Taxonomy" id="1830"/>
    <lineage>
        <taxon>Bacteria</taxon>
        <taxon>Bacillati</taxon>
        <taxon>Actinomycetota</taxon>
        <taxon>Actinomycetes</taxon>
        <taxon>Mycobacteriales</taxon>
        <taxon>Nocardiaceae</taxon>
        <taxon>Rhodococcus</taxon>
    </lineage>
</organism>
<sequence length="366" mass="40137">MSTIGGGTPSGFKTDLEIDKSVDQLTAAKMRVLVDVVRFESVKRAAANLNYDTSTITKALRELDMMFGPLTSTSRGNSIVKITDLGRELAVQFKEILDRQRAVVAQRRTTSIRYLPHHSPTVLPAAARLQTMGHPLDLSVLGEHHRSVAHFVDRALRPLVAGLFDVVVGMDIIDLAGRSGSTASYNEVSAELEQTTLYRAWLQVMVPEDSKHAADGYITTSDLVDVPLLTAPKGTRSRERLEAMFAKIKRTPDIRIAEYESKVVIIGAQSDMGWAVMPSDVALQFDGSWEQAPLAGSAAARWRWVDLVDEPGAEPNYYNVVAHLAKPKGKAPNIGAHFFISLLQQEVRDVMTASGRSNALDDARTE</sequence>
<dbReference type="InterPro" id="IPR036390">
    <property type="entry name" value="WH_DNA-bd_sf"/>
</dbReference>
<dbReference type="Pfam" id="PF03466">
    <property type="entry name" value="LysR_substrate"/>
    <property type="match status" value="1"/>
</dbReference>
<evidence type="ECO:0000259" key="5">
    <source>
        <dbReference type="Pfam" id="PF03466"/>
    </source>
</evidence>
<proteinExistence type="inferred from homology"/>
<keyword evidence="3" id="KW-0238">DNA-binding</keyword>
<keyword evidence="2" id="KW-0805">Transcription regulation</keyword>
<dbReference type="PANTHER" id="PTHR30126:SF40">
    <property type="entry name" value="HTH-TYPE TRANSCRIPTIONAL REGULATOR GLTR"/>
    <property type="match status" value="1"/>
</dbReference>
<dbReference type="SUPFAM" id="SSF46785">
    <property type="entry name" value="Winged helix' DNA-binding domain"/>
    <property type="match status" value="1"/>
</dbReference>
<comment type="similarity">
    <text evidence="1">Belongs to the LysR transcriptional regulatory family.</text>
</comment>
<reference evidence="6" key="1">
    <citation type="submission" date="2022-12" db="EMBL/GenBank/DDBJ databases">
        <authorList>
            <person name="Krivoruchko A.V."/>
            <person name="Elkin A."/>
        </authorList>
    </citation>
    <scope>NUCLEOTIDE SEQUENCE</scope>
    <source>
        <strain evidence="6">IEGM 1391</strain>
    </source>
</reference>
<evidence type="ECO:0000313" key="7">
    <source>
        <dbReference type="Proteomes" id="UP001081071"/>
    </source>
</evidence>
<dbReference type="PANTHER" id="PTHR30126">
    <property type="entry name" value="HTH-TYPE TRANSCRIPTIONAL REGULATOR"/>
    <property type="match status" value="1"/>
</dbReference>
<dbReference type="SUPFAM" id="SSF53850">
    <property type="entry name" value="Periplasmic binding protein-like II"/>
    <property type="match status" value="1"/>
</dbReference>
<dbReference type="InterPro" id="IPR036388">
    <property type="entry name" value="WH-like_DNA-bd_sf"/>
</dbReference>
<dbReference type="InterPro" id="IPR005119">
    <property type="entry name" value="LysR_subst-bd"/>
</dbReference>
<evidence type="ECO:0000256" key="4">
    <source>
        <dbReference type="ARBA" id="ARBA00023163"/>
    </source>
</evidence>
<name>A0ABT4M7J1_9NOCA</name>
<feature type="domain" description="LysR substrate-binding" evidence="5">
    <location>
        <begin position="174"/>
        <end position="296"/>
    </location>
</feature>
<evidence type="ECO:0000256" key="2">
    <source>
        <dbReference type="ARBA" id="ARBA00023015"/>
    </source>
</evidence>
<dbReference type="EMBL" id="JAPWIJ010000001">
    <property type="protein sequence ID" value="MCZ4516921.1"/>
    <property type="molecule type" value="Genomic_DNA"/>
</dbReference>
<gene>
    <name evidence="6" type="ORF">O4220_00225</name>
</gene>
<dbReference type="Proteomes" id="UP001081071">
    <property type="component" value="Unassembled WGS sequence"/>
</dbReference>
<accession>A0ABT4M7J1</accession>
<evidence type="ECO:0000256" key="1">
    <source>
        <dbReference type="ARBA" id="ARBA00009437"/>
    </source>
</evidence>
<dbReference type="Gene3D" id="3.40.190.290">
    <property type="match status" value="1"/>
</dbReference>
<dbReference type="Gene3D" id="1.10.10.10">
    <property type="entry name" value="Winged helix-like DNA-binding domain superfamily/Winged helix DNA-binding domain"/>
    <property type="match status" value="1"/>
</dbReference>
<dbReference type="RefSeq" id="WP_269601562.1">
    <property type="nucleotide sequence ID" value="NZ_JAPWIJ010000001.1"/>
</dbReference>
<evidence type="ECO:0000256" key="3">
    <source>
        <dbReference type="ARBA" id="ARBA00023125"/>
    </source>
</evidence>
<evidence type="ECO:0000313" key="6">
    <source>
        <dbReference type="EMBL" id="MCZ4516921.1"/>
    </source>
</evidence>
<keyword evidence="7" id="KW-1185">Reference proteome</keyword>
<comment type="caution">
    <text evidence="6">The sequence shown here is derived from an EMBL/GenBank/DDBJ whole genome shotgun (WGS) entry which is preliminary data.</text>
</comment>
<keyword evidence="4" id="KW-0804">Transcription</keyword>
<protein>
    <submittedName>
        <fullName evidence="6">LysR family transcriptional regulator</fullName>
    </submittedName>
</protein>